<dbReference type="PANTHER" id="PTHR28511:SF1">
    <property type="entry name" value="ENDONUCLEASE V"/>
    <property type="match status" value="1"/>
</dbReference>
<dbReference type="GO" id="GO:0005730">
    <property type="term" value="C:nucleolus"/>
    <property type="evidence" value="ECO:0007669"/>
    <property type="project" value="TreeGrafter"/>
</dbReference>
<feature type="transmembrane region" description="Helical" evidence="6">
    <location>
        <begin position="76"/>
        <end position="96"/>
    </location>
</feature>
<keyword evidence="6" id="KW-1133">Transmembrane helix</keyword>
<organism evidence="7 8">
    <name type="scientific">Pavo cristatus</name>
    <name type="common">Indian peafowl</name>
    <name type="synonym">Blue peafowl</name>
    <dbReference type="NCBI Taxonomy" id="9049"/>
    <lineage>
        <taxon>Eukaryota</taxon>
        <taxon>Metazoa</taxon>
        <taxon>Chordata</taxon>
        <taxon>Craniata</taxon>
        <taxon>Vertebrata</taxon>
        <taxon>Euteleostomi</taxon>
        <taxon>Archelosauria</taxon>
        <taxon>Archosauria</taxon>
        <taxon>Dinosauria</taxon>
        <taxon>Saurischia</taxon>
        <taxon>Theropoda</taxon>
        <taxon>Coelurosauria</taxon>
        <taxon>Aves</taxon>
        <taxon>Neognathae</taxon>
        <taxon>Galloanserae</taxon>
        <taxon>Galliformes</taxon>
        <taxon>Phasianidae</taxon>
        <taxon>Phasianinae</taxon>
        <taxon>Pavo</taxon>
    </lineage>
</organism>
<evidence type="ECO:0000256" key="5">
    <source>
        <dbReference type="ARBA" id="ARBA00022801"/>
    </source>
</evidence>
<dbReference type="GO" id="GO:0006281">
    <property type="term" value="P:DNA repair"/>
    <property type="evidence" value="ECO:0007669"/>
    <property type="project" value="InterPro"/>
</dbReference>
<dbReference type="GO" id="GO:0003727">
    <property type="term" value="F:single-stranded RNA binding"/>
    <property type="evidence" value="ECO:0007669"/>
    <property type="project" value="TreeGrafter"/>
</dbReference>
<keyword evidence="8" id="KW-1185">Reference proteome</keyword>
<dbReference type="PANTHER" id="PTHR28511">
    <property type="entry name" value="ENDONUCLEASE V"/>
    <property type="match status" value="1"/>
</dbReference>
<dbReference type="GO" id="GO:0016891">
    <property type="term" value="F:RNA endonuclease activity producing 5'-phosphomonoesters, hydrolytic mechanism"/>
    <property type="evidence" value="ECO:0007669"/>
    <property type="project" value="TreeGrafter"/>
</dbReference>
<reference evidence="7" key="2">
    <citation type="submission" date="2025-09" db="UniProtKB">
        <authorList>
            <consortium name="Ensembl"/>
        </authorList>
    </citation>
    <scope>IDENTIFICATION</scope>
</reference>
<dbReference type="Proteomes" id="UP000694428">
    <property type="component" value="Unplaced"/>
</dbReference>
<dbReference type="GO" id="GO:0005737">
    <property type="term" value="C:cytoplasm"/>
    <property type="evidence" value="ECO:0007669"/>
    <property type="project" value="UniProtKB-SubCell"/>
</dbReference>
<dbReference type="AlphaFoldDB" id="A0A8C9L864"/>
<dbReference type="InterPro" id="IPR007581">
    <property type="entry name" value="Endonuclease-V"/>
</dbReference>
<protein>
    <submittedName>
        <fullName evidence="7">Uncharacterized protein</fullName>
    </submittedName>
</protein>
<keyword evidence="2" id="KW-0963">Cytoplasm</keyword>
<evidence type="ECO:0000256" key="6">
    <source>
        <dbReference type="SAM" id="Phobius"/>
    </source>
</evidence>
<evidence type="ECO:0000313" key="8">
    <source>
        <dbReference type="Proteomes" id="UP000694428"/>
    </source>
</evidence>
<keyword evidence="4" id="KW-0255">Endonuclease</keyword>
<evidence type="ECO:0000256" key="3">
    <source>
        <dbReference type="ARBA" id="ARBA00022722"/>
    </source>
</evidence>
<evidence type="ECO:0000256" key="4">
    <source>
        <dbReference type="ARBA" id="ARBA00022759"/>
    </source>
</evidence>
<evidence type="ECO:0000256" key="1">
    <source>
        <dbReference type="ARBA" id="ARBA00004496"/>
    </source>
</evidence>
<evidence type="ECO:0000313" key="7">
    <source>
        <dbReference type="Ensembl" id="ENSPSTP00000008109.1"/>
    </source>
</evidence>
<keyword evidence="5" id="KW-0378">Hydrolase</keyword>
<keyword evidence="6" id="KW-0472">Membrane</keyword>
<keyword evidence="6" id="KW-0812">Transmembrane</keyword>
<accession>A0A8C9L864</accession>
<keyword evidence="3" id="KW-0540">Nuclease</keyword>
<dbReference type="Ensembl" id="ENSPSTT00000008508.1">
    <property type="protein sequence ID" value="ENSPSTP00000008109.1"/>
    <property type="gene ID" value="ENSPSTG00000005719.1"/>
</dbReference>
<sequence>FSLEGGATSVEQARLRAAVVPEDTEPWQREPGWAGLQRVGGVDLSYVKGDDGSACASLVVLSYPGLEVPAGRGHEGTLTVTITYFLTLYFLTLSVFMP</sequence>
<proteinExistence type="predicted"/>
<comment type="subcellular location">
    <subcellularLocation>
        <location evidence="1">Cytoplasm</location>
    </subcellularLocation>
</comment>
<reference evidence="7" key="1">
    <citation type="submission" date="2025-08" db="UniProtKB">
        <authorList>
            <consortium name="Ensembl"/>
        </authorList>
    </citation>
    <scope>IDENTIFICATION</scope>
</reference>
<name>A0A8C9L864_PAVCR</name>
<evidence type="ECO:0000256" key="2">
    <source>
        <dbReference type="ARBA" id="ARBA00022490"/>
    </source>
</evidence>
<dbReference type="Gene3D" id="3.30.2170.10">
    <property type="entry name" value="archaeoglobus fulgidus dsm 4304 superfamily"/>
    <property type="match status" value="1"/>
</dbReference>